<accession>A0A2M7B8Y1</accession>
<evidence type="ECO:0000256" key="1">
    <source>
        <dbReference type="ARBA" id="ARBA00022679"/>
    </source>
</evidence>
<sequence>MKEMTGKKAIMVLGPPGSGKGTQAKLIAEKLGFFHFITSTVGKEYIATHDDPETKKQMDNYKAGVLFDPPWLMKVIEEKTEEVFNGHGGIVYDGSPRTLPEAGFLYDLLSKNIGTGNISVIEVDVGDEELKKRLAKRLICSKSSSHVFIRSEKLNPGDPCPEGDGVLSERDLDKPELFDTRLAEYRNRTLPGLEFLKKTHSVITVNGEQSIEEVQNDILEALQRCII</sequence>
<gene>
    <name evidence="7" type="ORF">COS58_01610</name>
</gene>
<evidence type="ECO:0000256" key="5">
    <source>
        <dbReference type="RuleBase" id="RU003330"/>
    </source>
</evidence>
<dbReference type="SUPFAM" id="SSF52540">
    <property type="entry name" value="P-loop containing nucleoside triphosphate hydrolases"/>
    <property type="match status" value="1"/>
</dbReference>
<dbReference type="AlphaFoldDB" id="A0A2M7B8Y1"/>
<keyword evidence="1 5" id="KW-0808">Transferase</keyword>
<evidence type="ECO:0000256" key="4">
    <source>
        <dbReference type="ARBA" id="ARBA00022777"/>
    </source>
</evidence>
<dbReference type="CDD" id="cd01428">
    <property type="entry name" value="ADK"/>
    <property type="match status" value="1"/>
</dbReference>
<dbReference type="Proteomes" id="UP000228561">
    <property type="component" value="Unassembled WGS sequence"/>
</dbReference>
<reference evidence="8" key="1">
    <citation type="submission" date="2017-09" db="EMBL/GenBank/DDBJ databases">
        <title>Depth-based differentiation of microbial function through sediment-hosted aquifers and enrichment of novel symbionts in the deep terrestrial subsurface.</title>
        <authorList>
            <person name="Probst A.J."/>
            <person name="Ladd B."/>
            <person name="Jarett J.K."/>
            <person name="Geller-Mcgrath D.E."/>
            <person name="Sieber C.M.K."/>
            <person name="Emerson J.B."/>
            <person name="Anantharaman K."/>
            <person name="Thomas B.C."/>
            <person name="Malmstrom R."/>
            <person name="Stieglmeier M."/>
            <person name="Klingl A."/>
            <person name="Woyke T."/>
            <person name="Ryan C.M."/>
            <person name="Banfield J.F."/>
        </authorList>
    </citation>
    <scope>NUCLEOTIDE SEQUENCE [LARGE SCALE GENOMIC DNA]</scope>
</reference>
<dbReference type="PRINTS" id="PR00094">
    <property type="entry name" value="ADENYLTKNASE"/>
</dbReference>
<proteinExistence type="inferred from homology"/>
<dbReference type="GO" id="GO:0005524">
    <property type="term" value="F:ATP binding"/>
    <property type="evidence" value="ECO:0007669"/>
    <property type="project" value="UniProtKB-KW"/>
</dbReference>
<keyword evidence="6" id="KW-0067">ATP-binding</keyword>
<dbReference type="GO" id="GO:0004017">
    <property type="term" value="F:AMP kinase activity"/>
    <property type="evidence" value="ECO:0007669"/>
    <property type="project" value="UniProtKB-EC"/>
</dbReference>
<dbReference type="GO" id="GO:0005737">
    <property type="term" value="C:cytoplasm"/>
    <property type="evidence" value="ECO:0007669"/>
    <property type="project" value="UniProtKB-SubCell"/>
</dbReference>
<organism evidence="7 8">
    <name type="scientific">Candidatus Tagabacteria bacterium CG03_land_8_20_14_0_80_41_22</name>
    <dbReference type="NCBI Taxonomy" id="1975020"/>
    <lineage>
        <taxon>Bacteria</taxon>
        <taxon>Candidatus Tagaibacteriota</taxon>
    </lineage>
</organism>
<dbReference type="Pfam" id="PF00406">
    <property type="entry name" value="ADK"/>
    <property type="match status" value="1"/>
</dbReference>
<dbReference type="PANTHER" id="PTHR23359">
    <property type="entry name" value="NUCLEOTIDE KINASE"/>
    <property type="match status" value="1"/>
</dbReference>
<dbReference type="InterPro" id="IPR027417">
    <property type="entry name" value="P-loop_NTPase"/>
</dbReference>
<name>A0A2M7B8Y1_9BACT</name>
<keyword evidence="2" id="KW-0545">Nucleotide biosynthesis</keyword>
<dbReference type="InterPro" id="IPR000850">
    <property type="entry name" value="Adenylat/UMP-CMP_kin"/>
</dbReference>
<dbReference type="EC" id="2.7.4.3" evidence="6"/>
<evidence type="ECO:0000313" key="7">
    <source>
        <dbReference type="EMBL" id="PIU99566.1"/>
    </source>
</evidence>
<comment type="similarity">
    <text evidence="5">Belongs to the adenylate kinase family.</text>
</comment>
<comment type="caution">
    <text evidence="7">The sequence shown here is derived from an EMBL/GenBank/DDBJ whole genome shotgun (WGS) entry which is preliminary data.</text>
</comment>
<keyword evidence="4 5" id="KW-0418">Kinase</keyword>
<evidence type="ECO:0000256" key="3">
    <source>
        <dbReference type="ARBA" id="ARBA00022741"/>
    </source>
</evidence>
<comment type="subcellular location">
    <subcellularLocation>
        <location evidence="6">Cytoplasm</location>
    </subcellularLocation>
</comment>
<evidence type="ECO:0000256" key="2">
    <source>
        <dbReference type="ARBA" id="ARBA00022727"/>
    </source>
</evidence>
<comment type="catalytic activity">
    <reaction evidence="6">
        <text>AMP + ATP = 2 ADP</text>
        <dbReference type="Rhea" id="RHEA:12973"/>
        <dbReference type="ChEBI" id="CHEBI:30616"/>
        <dbReference type="ChEBI" id="CHEBI:456215"/>
        <dbReference type="ChEBI" id="CHEBI:456216"/>
        <dbReference type="EC" id="2.7.4.3"/>
    </reaction>
</comment>
<dbReference type="Gene3D" id="3.40.50.300">
    <property type="entry name" value="P-loop containing nucleotide triphosphate hydrolases"/>
    <property type="match status" value="1"/>
</dbReference>
<dbReference type="EMBL" id="PEVG01000018">
    <property type="protein sequence ID" value="PIU99566.1"/>
    <property type="molecule type" value="Genomic_DNA"/>
</dbReference>
<comment type="subunit">
    <text evidence="6">Monomer.</text>
</comment>
<evidence type="ECO:0000313" key="8">
    <source>
        <dbReference type="Proteomes" id="UP000228561"/>
    </source>
</evidence>
<evidence type="ECO:0000256" key="6">
    <source>
        <dbReference type="RuleBase" id="RU003331"/>
    </source>
</evidence>
<protein>
    <recommendedName>
        <fullName evidence="6">Adenylate kinase</fullName>
        <ecNumber evidence="6">2.7.4.3</ecNumber>
    </recommendedName>
</protein>
<keyword evidence="3 6" id="KW-0547">Nucleotide-binding</keyword>